<dbReference type="EC" id="5.2.1.8" evidence="1"/>
<dbReference type="Gene3D" id="2.40.100.10">
    <property type="entry name" value="Cyclophilin-like"/>
    <property type="match status" value="1"/>
</dbReference>
<dbReference type="STRING" id="1465490.SAMN05444277_107137"/>
<dbReference type="InterPro" id="IPR002130">
    <property type="entry name" value="Cyclophilin-type_PPIase_dom"/>
</dbReference>
<dbReference type="Pfam" id="PF00160">
    <property type="entry name" value="Pro_isomerase"/>
    <property type="match status" value="1"/>
</dbReference>
<gene>
    <name evidence="5" type="ORF">SAMN05444277_107137</name>
</gene>
<dbReference type="PANTHER" id="PTHR45625">
    <property type="entry name" value="PEPTIDYL-PROLYL CIS-TRANS ISOMERASE-RELATED"/>
    <property type="match status" value="1"/>
</dbReference>
<proteinExistence type="predicted"/>
<dbReference type="PANTHER" id="PTHR45625:SF4">
    <property type="entry name" value="PEPTIDYLPROLYL ISOMERASE DOMAIN AND WD REPEAT-CONTAINING PROTEIN 1"/>
    <property type="match status" value="1"/>
</dbReference>
<keyword evidence="6" id="KW-1185">Reference proteome</keyword>
<sequence>MLNCRNLLIIFIVFIAACKSAENKNPHIEISTKFGDIEVELYPEQAPETVKAFLRYVDSGYYTNSAFYRVLRDDEQPSNAPKSELIQGGLWKTNYKLSAGLPGIKHETTTQTKILHKNGVISMARLEPGTANTEFFICVGDQPGFDYGGANNADGQGYAAFGKVVKGMNVVYNIYDAPESDGEFDPLIYIFKIKRL</sequence>
<name>A0A1I5X202_9BACT</name>
<evidence type="ECO:0000259" key="4">
    <source>
        <dbReference type="PROSITE" id="PS50072"/>
    </source>
</evidence>
<dbReference type="SUPFAM" id="SSF50891">
    <property type="entry name" value="Cyclophilin-like"/>
    <property type="match status" value="1"/>
</dbReference>
<dbReference type="Proteomes" id="UP000199031">
    <property type="component" value="Unassembled WGS sequence"/>
</dbReference>
<dbReference type="InterPro" id="IPR044666">
    <property type="entry name" value="Cyclophilin_A-like"/>
</dbReference>
<dbReference type="PROSITE" id="PS51257">
    <property type="entry name" value="PROKAR_LIPOPROTEIN"/>
    <property type="match status" value="1"/>
</dbReference>
<evidence type="ECO:0000256" key="3">
    <source>
        <dbReference type="ARBA" id="ARBA00023235"/>
    </source>
</evidence>
<dbReference type="CDD" id="cd00317">
    <property type="entry name" value="cyclophilin"/>
    <property type="match status" value="1"/>
</dbReference>
<keyword evidence="2" id="KW-0697">Rotamase</keyword>
<dbReference type="EMBL" id="FOXQ01000007">
    <property type="protein sequence ID" value="SFQ25727.1"/>
    <property type="molecule type" value="Genomic_DNA"/>
</dbReference>
<dbReference type="AlphaFoldDB" id="A0A1I5X202"/>
<evidence type="ECO:0000313" key="6">
    <source>
        <dbReference type="Proteomes" id="UP000199031"/>
    </source>
</evidence>
<dbReference type="GO" id="GO:0003755">
    <property type="term" value="F:peptidyl-prolyl cis-trans isomerase activity"/>
    <property type="evidence" value="ECO:0007669"/>
    <property type="project" value="UniProtKB-KW"/>
</dbReference>
<dbReference type="OrthoDB" id="9807797at2"/>
<evidence type="ECO:0000313" key="5">
    <source>
        <dbReference type="EMBL" id="SFQ25727.1"/>
    </source>
</evidence>
<protein>
    <recommendedName>
        <fullName evidence="1">peptidylprolyl isomerase</fullName>
        <ecNumber evidence="1">5.2.1.8</ecNumber>
    </recommendedName>
</protein>
<reference evidence="5 6" key="1">
    <citation type="submission" date="2016-10" db="EMBL/GenBank/DDBJ databases">
        <authorList>
            <person name="de Groot N.N."/>
        </authorList>
    </citation>
    <scope>NUCLEOTIDE SEQUENCE [LARGE SCALE GENOMIC DNA]</scope>
    <source>
        <strain evidence="5 6">DSM 28286</strain>
    </source>
</reference>
<evidence type="ECO:0000256" key="1">
    <source>
        <dbReference type="ARBA" id="ARBA00013194"/>
    </source>
</evidence>
<dbReference type="RefSeq" id="WP_090659085.1">
    <property type="nucleotide sequence ID" value="NZ_FOXQ01000007.1"/>
</dbReference>
<evidence type="ECO:0000256" key="2">
    <source>
        <dbReference type="ARBA" id="ARBA00023110"/>
    </source>
</evidence>
<keyword evidence="3 5" id="KW-0413">Isomerase</keyword>
<dbReference type="InterPro" id="IPR029000">
    <property type="entry name" value="Cyclophilin-like_dom_sf"/>
</dbReference>
<dbReference type="PROSITE" id="PS50072">
    <property type="entry name" value="CSA_PPIASE_2"/>
    <property type="match status" value="1"/>
</dbReference>
<organism evidence="5 6">
    <name type="scientific">Parafilimonas terrae</name>
    <dbReference type="NCBI Taxonomy" id="1465490"/>
    <lineage>
        <taxon>Bacteria</taxon>
        <taxon>Pseudomonadati</taxon>
        <taxon>Bacteroidota</taxon>
        <taxon>Chitinophagia</taxon>
        <taxon>Chitinophagales</taxon>
        <taxon>Chitinophagaceae</taxon>
        <taxon>Parafilimonas</taxon>
    </lineage>
</organism>
<accession>A0A1I5X202</accession>
<feature type="domain" description="PPIase cyclophilin-type" evidence="4">
    <location>
        <begin position="35"/>
        <end position="186"/>
    </location>
</feature>